<feature type="domain" description="C2H2-type" evidence="13">
    <location>
        <begin position="834"/>
        <end position="861"/>
    </location>
</feature>
<feature type="compositionally biased region" description="Acidic residues" evidence="12">
    <location>
        <begin position="1129"/>
        <end position="1147"/>
    </location>
</feature>
<dbReference type="AlphaFoldDB" id="A0A182HJV0"/>
<dbReference type="InterPro" id="IPR013087">
    <property type="entry name" value="Znf_C2H2_type"/>
</dbReference>
<feature type="domain" description="C2H2-type" evidence="13">
    <location>
        <begin position="1057"/>
        <end position="1085"/>
    </location>
</feature>
<evidence type="ECO:0000256" key="5">
    <source>
        <dbReference type="ARBA" id="ARBA00022664"/>
    </source>
</evidence>
<dbReference type="GO" id="GO:0008380">
    <property type="term" value="P:RNA splicing"/>
    <property type="evidence" value="ECO:0007669"/>
    <property type="project" value="UniProtKB-KW"/>
</dbReference>
<dbReference type="SMART" id="SM00355">
    <property type="entry name" value="ZnF_C2H2"/>
    <property type="match status" value="18"/>
</dbReference>
<dbReference type="GO" id="GO:0006397">
    <property type="term" value="P:mRNA processing"/>
    <property type="evidence" value="ECO:0007669"/>
    <property type="project" value="UniProtKB-KW"/>
</dbReference>
<dbReference type="PROSITE" id="PS00028">
    <property type="entry name" value="ZINC_FINGER_C2H2_1"/>
    <property type="match status" value="18"/>
</dbReference>
<feature type="domain" description="C2H2-type" evidence="13">
    <location>
        <begin position="209"/>
        <end position="236"/>
    </location>
</feature>
<feature type="domain" description="C2H2-type" evidence="13">
    <location>
        <begin position="1029"/>
        <end position="1056"/>
    </location>
</feature>
<feature type="region of interest" description="Disordered" evidence="12">
    <location>
        <begin position="1115"/>
        <end position="1196"/>
    </location>
</feature>
<keyword evidence="7" id="KW-0677">Repeat</keyword>
<dbReference type="GO" id="GO:0008270">
    <property type="term" value="F:zinc ion binding"/>
    <property type="evidence" value="ECO:0007669"/>
    <property type="project" value="UniProtKB-UniRule"/>
</dbReference>
<dbReference type="InterPro" id="IPR036236">
    <property type="entry name" value="Znf_C2H2_sf"/>
</dbReference>
<dbReference type="Pfam" id="PF07776">
    <property type="entry name" value="zf-AD"/>
    <property type="match status" value="1"/>
</dbReference>
<name>A0A182HJV0_ANOAR</name>
<feature type="compositionally biased region" description="Acidic residues" evidence="12">
    <location>
        <begin position="62"/>
        <end position="73"/>
    </location>
</feature>
<feature type="compositionally biased region" description="Acidic residues" evidence="12">
    <location>
        <begin position="789"/>
        <end position="809"/>
    </location>
</feature>
<comment type="subcellular location">
    <subcellularLocation>
        <location evidence="1">Nucleus speckle</location>
    </subcellularLocation>
    <subcellularLocation>
        <location evidence="2">Nucleus</location>
        <location evidence="2">Nucleolus</location>
    </subcellularLocation>
</comment>
<evidence type="ECO:0000256" key="9">
    <source>
        <dbReference type="ARBA" id="ARBA00022833"/>
    </source>
</evidence>
<evidence type="ECO:0000259" key="13">
    <source>
        <dbReference type="PROSITE" id="PS50157"/>
    </source>
</evidence>
<evidence type="ECO:0000256" key="3">
    <source>
        <dbReference type="ARBA" id="ARBA00006852"/>
    </source>
</evidence>
<feature type="region of interest" description="Disordered" evidence="12">
    <location>
        <begin position="242"/>
        <end position="291"/>
    </location>
</feature>
<dbReference type="Pfam" id="PF10500">
    <property type="entry name" value="SR-25"/>
    <property type="match status" value="1"/>
</dbReference>
<evidence type="ECO:0000313" key="15">
    <source>
        <dbReference type="EnsemblMetazoa" id="AARA001525-PA"/>
    </source>
</evidence>
<feature type="domain" description="C2H2-type" evidence="13">
    <location>
        <begin position="389"/>
        <end position="417"/>
    </location>
</feature>
<feature type="region of interest" description="Disordered" evidence="12">
    <location>
        <begin position="686"/>
        <end position="711"/>
    </location>
</feature>
<feature type="domain" description="C2H2-type" evidence="13">
    <location>
        <begin position="944"/>
        <end position="972"/>
    </location>
</feature>
<dbReference type="VEuPathDB" id="VectorBase:AARA001525"/>
<feature type="domain" description="C2H2-type" evidence="13">
    <location>
        <begin position="295"/>
        <end position="322"/>
    </location>
</feature>
<dbReference type="SMART" id="SM00868">
    <property type="entry name" value="zf-AD"/>
    <property type="match status" value="1"/>
</dbReference>
<dbReference type="Pfam" id="PF00096">
    <property type="entry name" value="zf-C2H2"/>
    <property type="match status" value="5"/>
</dbReference>
<evidence type="ECO:0000259" key="14">
    <source>
        <dbReference type="PROSITE" id="PS51915"/>
    </source>
</evidence>
<dbReference type="Gene3D" id="3.30.160.60">
    <property type="entry name" value="Classic Zinc Finger"/>
    <property type="match status" value="8"/>
</dbReference>
<dbReference type="GO" id="GO:0005730">
    <property type="term" value="C:nucleolus"/>
    <property type="evidence" value="ECO:0007669"/>
    <property type="project" value="UniProtKB-SubCell"/>
</dbReference>
<feature type="domain" description="C2H2-type" evidence="13">
    <location>
        <begin position="600"/>
        <end position="628"/>
    </location>
</feature>
<feature type="domain" description="C2H2-type" evidence="13">
    <location>
        <begin position="1094"/>
        <end position="1122"/>
    </location>
</feature>
<feature type="domain" description="ZAD" evidence="14">
    <location>
        <begin position="82"/>
        <end position="158"/>
    </location>
</feature>
<feature type="domain" description="C2H2-type" evidence="13">
    <location>
        <begin position="862"/>
        <end position="890"/>
    </location>
</feature>
<evidence type="ECO:0000256" key="1">
    <source>
        <dbReference type="ARBA" id="ARBA00004324"/>
    </source>
</evidence>
<keyword evidence="16" id="KW-1185">Reference proteome</keyword>
<evidence type="ECO:0000256" key="8">
    <source>
        <dbReference type="ARBA" id="ARBA00022771"/>
    </source>
</evidence>
<feature type="domain" description="C2H2-type" evidence="13">
    <location>
        <begin position="361"/>
        <end position="388"/>
    </location>
</feature>
<evidence type="ECO:0000256" key="11">
    <source>
        <dbReference type="ARBA" id="ARBA00023242"/>
    </source>
</evidence>
<keyword evidence="11" id="KW-0539">Nucleus</keyword>
<dbReference type="SUPFAM" id="SSF57667">
    <property type="entry name" value="beta-beta-alpha zinc fingers"/>
    <property type="match status" value="6"/>
</dbReference>
<keyword evidence="6" id="KW-0479">Metal-binding</keyword>
<keyword evidence="8" id="KW-0863">Zinc-finger</keyword>
<keyword evidence="10" id="KW-0508">mRNA splicing</keyword>
<dbReference type="Gene3D" id="3.40.1800.20">
    <property type="match status" value="1"/>
</dbReference>
<feature type="domain" description="C2H2-type" evidence="13">
    <location>
        <begin position="572"/>
        <end position="599"/>
    </location>
</feature>
<evidence type="ECO:0000256" key="10">
    <source>
        <dbReference type="ARBA" id="ARBA00023187"/>
    </source>
</evidence>
<keyword evidence="5" id="KW-0507">mRNA processing</keyword>
<dbReference type="VEuPathDB" id="VectorBase:AARA21_009538"/>
<dbReference type="EMBL" id="APCN01002209">
    <property type="status" value="NOT_ANNOTATED_CDS"/>
    <property type="molecule type" value="Genomic_DNA"/>
</dbReference>
<dbReference type="PANTHER" id="PTHR24379">
    <property type="entry name" value="KRAB AND ZINC FINGER DOMAIN-CONTAINING"/>
    <property type="match status" value="1"/>
</dbReference>
<protein>
    <recommendedName>
        <fullName evidence="4">ADP-ribosylation factor-like protein 6-interacting protein 4</fullName>
    </recommendedName>
</protein>
<organism evidence="15 16">
    <name type="scientific">Anopheles arabiensis</name>
    <name type="common">Mosquito</name>
    <dbReference type="NCBI Taxonomy" id="7173"/>
    <lineage>
        <taxon>Eukaryota</taxon>
        <taxon>Metazoa</taxon>
        <taxon>Ecdysozoa</taxon>
        <taxon>Arthropoda</taxon>
        <taxon>Hexapoda</taxon>
        <taxon>Insecta</taxon>
        <taxon>Pterygota</taxon>
        <taxon>Neoptera</taxon>
        <taxon>Endopterygota</taxon>
        <taxon>Diptera</taxon>
        <taxon>Nematocera</taxon>
        <taxon>Culicoidea</taxon>
        <taxon>Culicidae</taxon>
        <taxon>Anophelinae</taxon>
        <taxon>Anopheles</taxon>
    </lineage>
</organism>
<comment type="similarity">
    <text evidence="3">Belongs to the ARL6IP4 family.</text>
</comment>
<dbReference type="SUPFAM" id="SSF57716">
    <property type="entry name" value="Glucocorticoid receptor-like (DNA-binding domain)"/>
    <property type="match status" value="1"/>
</dbReference>
<feature type="region of interest" description="Disordered" evidence="12">
    <location>
        <begin position="769"/>
        <end position="819"/>
    </location>
</feature>
<dbReference type="GO" id="GO:0016607">
    <property type="term" value="C:nuclear speck"/>
    <property type="evidence" value="ECO:0007669"/>
    <property type="project" value="UniProtKB-SubCell"/>
</dbReference>
<evidence type="ECO:0000256" key="4">
    <source>
        <dbReference type="ARBA" id="ARBA00017993"/>
    </source>
</evidence>
<dbReference type="PROSITE" id="PS51915">
    <property type="entry name" value="ZAD"/>
    <property type="match status" value="1"/>
</dbReference>
<evidence type="ECO:0000313" key="16">
    <source>
        <dbReference type="Proteomes" id="UP000075840"/>
    </source>
</evidence>
<dbReference type="InterPro" id="IPR012934">
    <property type="entry name" value="Znf_AD"/>
</dbReference>
<evidence type="ECO:0000256" key="12">
    <source>
        <dbReference type="SAM" id="MobiDB-lite"/>
    </source>
</evidence>
<feature type="compositionally biased region" description="Low complexity" evidence="12">
    <location>
        <begin position="266"/>
        <end position="285"/>
    </location>
</feature>
<dbReference type="PROSITE" id="PS50157">
    <property type="entry name" value="ZINC_FINGER_C2H2_2"/>
    <property type="match status" value="14"/>
</dbReference>
<feature type="domain" description="C2H2-type" evidence="13">
    <location>
        <begin position="896"/>
        <end position="924"/>
    </location>
</feature>
<dbReference type="PANTHER" id="PTHR24379:SF121">
    <property type="entry name" value="C2H2-TYPE DOMAIN-CONTAINING PROTEIN"/>
    <property type="match status" value="1"/>
</dbReference>
<feature type="region of interest" description="Disordered" evidence="12">
    <location>
        <begin position="165"/>
        <end position="201"/>
    </location>
</feature>
<evidence type="ECO:0000256" key="2">
    <source>
        <dbReference type="ARBA" id="ARBA00004604"/>
    </source>
</evidence>
<dbReference type="InterPro" id="IPR019532">
    <property type="entry name" value="Nucl_RNA-splicing_assoc_SR-25"/>
</dbReference>
<feature type="region of interest" description="Disordered" evidence="12">
    <location>
        <begin position="53"/>
        <end position="75"/>
    </location>
</feature>
<dbReference type="FunFam" id="3.30.160.60:FF:005160">
    <property type="match status" value="1"/>
</dbReference>
<proteinExistence type="inferred from homology"/>
<evidence type="ECO:0000256" key="6">
    <source>
        <dbReference type="ARBA" id="ARBA00022723"/>
    </source>
</evidence>
<feature type="domain" description="C2H2-type" evidence="13">
    <location>
        <begin position="324"/>
        <end position="347"/>
    </location>
</feature>
<sequence length="1196" mass="136831">MNRKAMAPETREEYEARQSILRRVVDPETGRTRLIKGDGEIIEECVSRDRHKEINRQATAEQEPEPIGEDDPVDVPNSNPETYCRFCFSENEVEPLFAANGTQASAELLQRIQECIGIKLTRKEYCPSAICWSCTLTLEEFQCFRKRCLKFDTLVRRLLPTVKSEPSHRTATPTNAGQKVKKITSKQQPAANVADSEKNNGGPSTALKFKCQFCPRSFKHRMYLDQHLWKHRDRIAADAVSTAGAGTKKIPHVNGNGSSAVKIKSEQAAQQKSAEQKAPPAAAAPAGGGATDRPISCEYCPRKFTRRMYYMQHLRRHKPDERLFRCRHCPRSFTSQLRRTGHERKIHGQLSNPKSEQKDTFSCPKCSRVFKHRSSLRMHMLNHDGQLPYGCDICNCRFYSVSYLALHKKRYHGPNAARSMTNGTSIPCHYCSRWFLRECDRSSHIKQMHADMHASKESAAGFNQLLEDCPPADSEGLTDPEMLPPNVHEPMMVIKEEEPDGHEAAASNSVANNPDTLQFYCYSCAMPFDTEDMFSEHLDDQHPFGGEQLMDQLQSASPFGEQQQQDQDANVFKCPYCPKTFTRKWSLTQHLPTHIAKKGYQCEYCPAIFTRNEYLRTHRKRKHPNLPETGAHKCSYCPRMFNMVRYKKVHERIAHIKKGDILPEGDDTESSEVAAINSLQVEKQLDESSNSLAPELPSRASDSFDQASNDAPSVASVQNYADLEASSRLAVVLERLPAHELEQYRWQLEHYASMPPVIEIKRELLDPQYGDIEGEGEGFNDNAVYDGNNYDDEQVEEEDAASNDAEDSFQPDQSNDSGKQLLKRKRTKFGITLHPCPHCSKLFKTRTALRLHALYHSGDLPHRCDECGVQFMRYNQLVYHTNRYHGANSATMAARYSCDYCPRIFLRKQDRTTHQLMVHARDQANAIDKSPALTIAKKTKRKDYVCRVCDAEFEKYRRCVRHITLIHAGSDGEPECRPIKLCHCSICSGIYKKRDDWHEHLNDHPSVRPHHCEQCIRRRRKASSRKQVHRCSYCPKAFEHKPNLASHLRIHKQQLRFPCSECGVMYDRYRDLLTHQSRYHPENQDDSVAREPLPKCNFCPRVFTRQRDVKYHQEQVHADQVIPAGDAEATNEPEEDEEPDEQQENEGDGLMTFGFGPEMFPEPDVQEDPVFNAADLPIKSEPDPDPPSPSSNMMID</sequence>
<keyword evidence="9" id="KW-0862">Zinc</keyword>
<dbReference type="EnsemblMetazoa" id="AARA001525-RA">
    <property type="protein sequence ID" value="AARA001525-PA"/>
    <property type="gene ID" value="AARA001525"/>
</dbReference>
<feature type="compositionally biased region" description="Polar residues" evidence="12">
    <location>
        <begin position="700"/>
        <end position="711"/>
    </location>
</feature>
<accession>A0A182HJV0</accession>
<evidence type="ECO:0000256" key="7">
    <source>
        <dbReference type="ARBA" id="ARBA00022737"/>
    </source>
</evidence>
<dbReference type="Proteomes" id="UP000075840">
    <property type="component" value="Unassembled WGS sequence"/>
</dbReference>
<dbReference type="VEuPathDB" id="VectorBase:AARA21_006265"/>
<reference evidence="15" key="1">
    <citation type="submission" date="2022-08" db="UniProtKB">
        <authorList>
            <consortium name="EnsemblMetazoa"/>
        </authorList>
    </citation>
    <scope>IDENTIFICATION</scope>
    <source>
        <strain evidence="15">Dongola</strain>
    </source>
</reference>